<dbReference type="GO" id="GO:0015031">
    <property type="term" value="P:protein transport"/>
    <property type="evidence" value="ECO:0007669"/>
    <property type="project" value="UniProtKB-KW"/>
</dbReference>
<organism evidence="3 4">
    <name type="scientific">Ensete ventricosum</name>
    <name type="common">Abyssinian banana</name>
    <name type="synonym">Musa ensete</name>
    <dbReference type="NCBI Taxonomy" id="4639"/>
    <lineage>
        <taxon>Eukaryota</taxon>
        <taxon>Viridiplantae</taxon>
        <taxon>Streptophyta</taxon>
        <taxon>Embryophyta</taxon>
        <taxon>Tracheophyta</taxon>
        <taxon>Spermatophyta</taxon>
        <taxon>Magnoliopsida</taxon>
        <taxon>Liliopsida</taxon>
        <taxon>Zingiberales</taxon>
        <taxon>Musaceae</taxon>
        <taxon>Ensete</taxon>
    </lineage>
</organism>
<evidence type="ECO:0000256" key="1">
    <source>
        <dbReference type="RuleBase" id="RU367043"/>
    </source>
</evidence>
<name>A0A426YX59_ENSVE</name>
<dbReference type="AlphaFoldDB" id="A0A426YX59"/>
<comment type="subcellular location">
    <subcellularLocation>
        <location evidence="1">Mitochondrion inner membrane</location>
        <topology evidence="1">Peripheral membrane protein</topology>
        <orientation evidence="1">Intermembrane side</orientation>
    </subcellularLocation>
</comment>
<keyword evidence="1" id="KW-0653">Protein transport</keyword>
<evidence type="ECO:0000313" key="3">
    <source>
        <dbReference type="EMBL" id="RRT56316.1"/>
    </source>
</evidence>
<dbReference type="Proteomes" id="UP000287651">
    <property type="component" value="Unassembled WGS sequence"/>
</dbReference>
<keyword evidence="1" id="KW-0999">Mitochondrion inner membrane</keyword>
<comment type="similarity">
    <text evidence="1">Belongs to the small Tim family.</text>
</comment>
<feature type="domain" description="Tim10-like" evidence="2">
    <location>
        <begin position="1"/>
        <end position="54"/>
    </location>
</feature>
<dbReference type="Pfam" id="PF02953">
    <property type="entry name" value="zf-Tim10_DDP"/>
    <property type="match status" value="1"/>
</dbReference>
<dbReference type="EMBL" id="AMZH03009685">
    <property type="protein sequence ID" value="RRT56316.1"/>
    <property type="molecule type" value="Genomic_DNA"/>
</dbReference>
<comment type="caution">
    <text evidence="3">The sequence shown here is derived from an EMBL/GenBank/DDBJ whole genome shotgun (WGS) entry which is preliminary data.</text>
</comment>
<protein>
    <recommendedName>
        <fullName evidence="1">Mitochondrial import inner membrane translocase subunit</fullName>
    </recommendedName>
</protein>
<reference evidence="3 4" key="1">
    <citation type="journal article" date="2014" name="Agronomy (Basel)">
        <title>A Draft Genome Sequence for Ensete ventricosum, the Drought-Tolerant Tree Against Hunger.</title>
        <authorList>
            <person name="Harrison J."/>
            <person name="Moore K.A."/>
            <person name="Paszkiewicz K."/>
            <person name="Jones T."/>
            <person name="Grant M."/>
            <person name="Ambacheew D."/>
            <person name="Muzemil S."/>
            <person name="Studholme D.J."/>
        </authorList>
    </citation>
    <scope>NUCLEOTIDE SEQUENCE [LARGE SCALE GENOMIC DNA]</scope>
</reference>
<dbReference type="Gene3D" id="1.10.287.810">
    <property type="entry name" value="Mitochondrial import inner membrane translocase subunit tim13 like domains"/>
    <property type="match status" value="1"/>
</dbReference>
<keyword evidence="1" id="KW-0472">Membrane</keyword>
<dbReference type="InterPro" id="IPR004217">
    <property type="entry name" value="Tim10-like"/>
</dbReference>
<sequence length="56" mass="6300">MVSEMVGKLTSVCWDKCITGSPGSKFSSSESTCLTNCAQRYMDMSMMIMKRFQSMQ</sequence>
<proteinExistence type="inferred from homology"/>
<gene>
    <name evidence="3" type="ORF">B296_00041942</name>
</gene>
<keyword evidence="1" id="KW-0143">Chaperone</keyword>
<comment type="subunit">
    <text evidence="1">Heterohexamer.</text>
</comment>
<dbReference type="InterPro" id="IPR035427">
    <property type="entry name" value="Tim10-like_dom_sf"/>
</dbReference>
<keyword evidence="1" id="KW-0811">Translocation</keyword>
<accession>A0A426YX59</accession>
<keyword evidence="1" id="KW-1015">Disulfide bond</keyword>
<keyword evidence="1" id="KW-0813">Transport</keyword>
<dbReference type="GO" id="GO:0005743">
    <property type="term" value="C:mitochondrial inner membrane"/>
    <property type="evidence" value="ECO:0007669"/>
    <property type="project" value="UniProtKB-SubCell"/>
</dbReference>
<comment type="function">
    <text evidence="1">Mitochondrial intermembrane chaperone that participates in the import and insertion of some multi-pass transmembrane proteins into the mitochondrial inner membrane. Also required for the transfer of beta-barrel precursors from the TOM complex to the sorting and assembly machinery (SAM complex) of the outer membrane. Acts as a chaperone-like protein that protects the hydrophobic precursors from aggregation and guide them through the mitochondrial intermembrane space.</text>
</comment>
<evidence type="ECO:0000259" key="2">
    <source>
        <dbReference type="Pfam" id="PF02953"/>
    </source>
</evidence>
<keyword evidence="1" id="KW-0496">Mitochondrion</keyword>
<dbReference type="SUPFAM" id="SSF144122">
    <property type="entry name" value="Tim10-like"/>
    <property type="match status" value="1"/>
</dbReference>
<comment type="domain">
    <text evidence="1">The twin CX3C motif contains 4 conserved Cys residues that form 2 disulfide bonds in the mitochondrial intermembrane space.</text>
</comment>
<evidence type="ECO:0000313" key="4">
    <source>
        <dbReference type="Proteomes" id="UP000287651"/>
    </source>
</evidence>